<sequence length="257" mass="26668">MKRLLGTLIVATLTMGSLAACGKKDGGDVAAEASNGPSNSAEFGEGPGGASASPGGGGTGGTGGTQDPVADKSAAGPTYPGDAKGYCQAAVSAWTKNDMNRIKQLASSGAVSNFQYIEKGADHNWKYVKKDGSECVLRNDHGDQLQVTIDEHNLGKPQAITDVVIEKTEYPSDASSYVQNFINAWYNGNTARMASYSSQSIAGSYGGKKAPPNWTEGQPKEDKGDYWLVHGSSNAGDSYTFKVRKSLGKAGGILGIS</sequence>
<protein>
    <recommendedName>
        <fullName evidence="5">Lipoprotein</fullName>
    </recommendedName>
</protein>
<dbReference type="Proteomes" id="UP001501470">
    <property type="component" value="Unassembled WGS sequence"/>
</dbReference>
<proteinExistence type="predicted"/>
<gene>
    <name evidence="3" type="ORF">GCM10009827_023140</name>
</gene>
<dbReference type="PROSITE" id="PS51257">
    <property type="entry name" value="PROKAR_LIPOPROTEIN"/>
    <property type="match status" value="1"/>
</dbReference>
<evidence type="ECO:0008006" key="5">
    <source>
        <dbReference type="Google" id="ProtNLM"/>
    </source>
</evidence>
<reference evidence="3 4" key="1">
    <citation type="journal article" date="2019" name="Int. J. Syst. Evol. Microbiol.">
        <title>The Global Catalogue of Microorganisms (GCM) 10K type strain sequencing project: providing services to taxonomists for standard genome sequencing and annotation.</title>
        <authorList>
            <consortium name="The Broad Institute Genomics Platform"/>
            <consortium name="The Broad Institute Genome Sequencing Center for Infectious Disease"/>
            <person name="Wu L."/>
            <person name="Ma J."/>
        </authorList>
    </citation>
    <scope>NUCLEOTIDE SEQUENCE [LARGE SCALE GENOMIC DNA]</scope>
    <source>
        <strain evidence="3 4">JCM 15933</strain>
    </source>
</reference>
<feature type="chain" id="PRO_5047395036" description="Lipoprotein" evidence="2">
    <location>
        <begin position="20"/>
        <end position="257"/>
    </location>
</feature>
<comment type="caution">
    <text evidence="3">The sequence shown here is derived from an EMBL/GenBank/DDBJ whole genome shotgun (WGS) entry which is preliminary data.</text>
</comment>
<keyword evidence="2" id="KW-0732">Signal</keyword>
<evidence type="ECO:0000313" key="4">
    <source>
        <dbReference type="Proteomes" id="UP001501470"/>
    </source>
</evidence>
<evidence type="ECO:0000256" key="1">
    <source>
        <dbReference type="SAM" id="MobiDB-lite"/>
    </source>
</evidence>
<dbReference type="EMBL" id="BAAAQD010000003">
    <property type="protein sequence ID" value="GAA1508294.1"/>
    <property type="molecule type" value="Genomic_DNA"/>
</dbReference>
<evidence type="ECO:0000313" key="3">
    <source>
        <dbReference type="EMBL" id="GAA1508294.1"/>
    </source>
</evidence>
<dbReference type="RefSeq" id="WP_344501792.1">
    <property type="nucleotide sequence ID" value="NZ_BAAAQD010000003.1"/>
</dbReference>
<feature type="region of interest" description="Disordered" evidence="1">
    <location>
        <begin position="26"/>
        <end position="78"/>
    </location>
</feature>
<name>A0ABN1ZZT8_9ACTN</name>
<feature type="compositionally biased region" description="Gly residues" evidence="1">
    <location>
        <begin position="45"/>
        <end position="64"/>
    </location>
</feature>
<feature type="signal peptide" evidence="2">
    <location>
        <begin position="1"/>
        <end position="19"/>
    </location>
</feature>
<accession>A0ABN1ZZT8</accession>
<organism evidence="3 4">
    <name type="scientific">Dactylosporangium maewongense</name>
    <dbReference type="NCBI Taxonomy" id="634393"/>
    <lineage>
        <taxon>Bacteria</taxon>
        <taxon>Bacillati</taxon>
        <taxon>Actinomycetota</taxon>
        <taxon>Actinomycetes</taxon>
        <taxon>Micromonosporales</taxon>
        <taxon>Micromonosporaceae</taxon>
        <taxon>Dactylosporangium</taxon>
    </lineage>
</organism>
<keyword evidence="4" id="KW-1185">Reference proteome</keyword>
<evidence type="ECO:0000256" key="2">
    <source>
        <dbReference type="SAM" id="SignalP"/>
    </source>
</evidence>